<evidence type="ECO:0000313" key="2">
    <source>
        <dbReference type="Proteomes" id="UP000028990"/>
    </source>
</evidence>
<dbReference type="Proteomes" id="UP000028990">
    <property type="component" value="Unassembled WGS sequence"/>
</dbReference>
<proteinExistence type="predicted"/>
<gene>
    <name evidence="1" type="ORF">H920_09288</name>
</gene>
<keyword evidence="2" id="KW-1185">Reference proteome</keyword>
<reference evidence="1 2" key="1">
    <citation type="submission" date="2013-11" db="EMBL/GenBank/DDBJ databases">
        <title>The Damaraland mole rat (Fukomys damarensis) genome and evolution of African mole rats.</title>
        <authorList>
            <person name="Gladyshev V.N."/>
            <person name="Fang X."/>
        </authorList>
    </citation>
    <scope>NUCLEOTIDE SEQUENCE [LARGE SCALE GENOMIC DNA]</scope>
    <source>
        <tissue evidence="1">Liver</tissue>
    </source>
</reference>
<sequence>MELDPEGPSVLKAALEQACHSLHIHAIPGQHTSVRVGTELRWLCRDQVRCGSELVPHNPADVQKAAGIASDFGCGTGAQEALPGHRRSPCAWSAPKMRFGENAAFPKRELQPSAGTTFLKSSAYS</sequence>
<accession>A0A091E2P9</accession>
<organism evidence="1 2">
    <name type="scientific">Fukomys damarensis</name>
    <name type="common">Damaraland mole rat</name>
    <name type="synonym">Cryptomys damarensis</name>
    <dbReference type="NCBI Taxonomy" id="885580"/>
    <lineage>
        <taxon>Eukaryota</taxon>
        <taxon>Metazoa</taxon>
        <taxon>Chordata</taxon>
        <taxon>Craniata</taxon>
        <taxon>Vertebrata</taxon>
        <taxon>Euteleostomi</taxon>
        <taxon>Mammalia</taxon>
        <taxon>Eutheria</taxon>
        <taxon>Euarchontoglires</taxon>
        <taxon>Glires</taxon>
        <taxon>Rodentia</taxon>
        <taxon>Hystricomorpha</taxon>
        <taxon>Bathyergidae</taxon>
        <taxon>Fukomys</taxon>
    </lineage>
</organism>
<name>A0A091E2P9_FUKDA</name>
<protein>
    <submittedName>
        <fullName evidence="1">Uncharacterized protein</fullName>
    </submittedName>
</protein>
<dbReference type="EMBL" id="KN122609">
    <property type="protein sequence ID" value="KFO29341.1"/>
    <property type="molecule type" value="Genomic_DNA"/>
</dbReference>
<dbReference type="AlphaFoldDB" id="A0A091E2P9"/>
<evidence type="ECO:0000313" key="1">
    <source>
        <dbReference type="EMBL" id="KFO29341.1"/>
    </source>
</evidence>